<dbReference type="Pfam" id="PF00436">
    <property type="entry name" value="SSB"/>
    <property type="match status" value="1"/>
</dbReference>
<accession>A0A1D8NKE1</accession>
<dbReference type="VEuPathDB" id="FungiDB:YALI0_E28721g"/>
<dbReference type="VEuPathDB" id="FungiDB:YALI1_E34028g"/>
<dbReference type="AlphaFoldDB" id="A0A1D8NKE1"/>
<keyword evidence="1 2" id="KW-0238">DNA-binding</keyword>
<proteinExistence type="predicted"/>
<organism evidence="3 5">
    <name type="scientific">Yarrowia lipolytica</name>
    <name type="common">Candida lipolytica</name>
    <dbReference type="NCBI Taxonomy" id="4952"/>
    <lineage>
        <taxon>Eukaryota</taxon>
        <taxon>Fungi</taxon>
        <taxon>Dikarya</taxon>
        <taxon>Ascomycota</taxon>
        <taxon>Saccharomycotina</taxon>
        <taxon>Dipodascomycetes</taxon>
        <taxon>Dipodascales</taxon>
        <taxon>Dipodascales incertae sedis</taxon>
        <taxon>Yarrowia</taxon>
    </lineage>
</organism>
<dbReference type="EMBL" id="CP017557">
    <property type="protein sequence ID" value="AOW06099.1"/>
    <property type="molecule type" value="Genomic_DNA"/>
</dbReference>
<dbReference type="Proteomes" id="UP000182444">
    <property type="component" value="Chromosome 1E"/>
</dbReference>
<dbReference type="Gene3D" id="2.40.50.140">
    <property type="entry name" value="Nucleic acid-binding proteins"/>
    <property type="match status" value="1"/>
</dbReference>
<evidence type="ECO:0000256" key="2">
    <source>
        <dbReference type="PROSITE-ProRule" id="PRU00252"/>
    </source>
</evidence>
<reference evidence="4 6" key="2">
    <citation type="submission" date="2018-07" db="EMBL/GenBank/DDBJ databases">
        <title>Draft Genome Assemblies for Five Robust Yarrowia lipolytica Strains Exhibiting High Lipid Production and Pentose Sugar Utilization and Sugar Alcohol Secretion from Undetoxified Lignocellulosic Biomass Hydrolysates.</title>
        <authorList>
            <consortium name="DOE Joint Genome Institute"/>
            <person name="Walker C."/>
            <person name="Ryu S."/>
            <person name="Na H."/>
            <person name="Zane M."/>
            <person name="LaButti K."/>
            <person name="Lipzen A."/>
            <person name="Haridas S."/>
            <person name="Barry K."/>
            <person name="Grigoriev I.V."/>
            <person name="Quarterman J."/>
            <person name="Slininger P."/>
            <person name="Dien B."/>
            <person name="Trinh C.T."/>
        </authorList>
    </citation>
    <scope>NUCLEOTIDE SEQUENCE [LARGE SCALE GENOMIC DNA]</scope>
    <source>
        <strain evidence="4 6">YB392</strain>
    </source>
</reference>
<protein>
    <submittedName>
        <fullName evidence="3">Uncharacterized protein</fullName>
    </submittedName>
</protein>
<dbReference type="KEGG" id="yli:2911862"/>
<dbReference type="CDD" id="cd04496">
    <property type="entry name" value="SSB_OBF"/>
    <property type="match status" value="1"/>
</dbReference>
<dbReference type="OrthoDB" id="4080441at2759"/>
<dbReference type="SUPFAM" id="SSF50249">
    <property type="entry name" value="Nucleic acid-binding proteins"/>
    <property type="match status" value="1"/>
</dbReference>
<dbReference type="InterPro" id="IPR012340">
    <property type="entry name" value="NA-bd_OB-fold"/>
</dbReference>
<dbReference type="GO" id="GO:0003697">
    <property type="term" value="F:single-stranded DNA binding"/>
    <property type="evidence" value="ECO:0007669"/>
    <property type="project" value="InterPro"/>
</dbReference>
<dbReference type="InterPro" id="IPR000424">
    <property type="entry name" value="Primosome_PriB/ssb"/>
</dbReference>
<dbReference type="PROSITE" id="PS50935">
    <property type="entry name" value="SSB"/>
    <property type="match status" value="1"/>
</dbReference>
<dbReference type="EMBL" id="KZ858961">
    <property type="protein sequence ID" value="RDW27507.1"/>
    <property type="molecule type" value="Genomic_DNA"/>
</dbReference>
<evidence type="ECO:0000313" key="4">
    <source>
        <dbReference type="EMBL" id="RDW27507.1"/>
    </source>
</evidence>
<evidence type="ECO:0000313" key="3">
    <source>
        <dbReference type="EMBL" id="AOW06099.1"/>
    </source>
</evidence>
<dbReference type="Proteomes" id="UP000256601">
    <property type="component" value="Unassembled WGS sequence"/>
</dbReference>
<evidence type="ECO:0000313" key="6">
    <source>
        <dbReference type="Proteomes" id="UP000256601"/>
    </source>
</evidence>
<sequence length="126" mass="13929">MFRFTRKFTTSAAARDAFKVTLHGRIAKAPETLTSAAGNPYIKYTVAINDFREDRPASFISVTSFEDRAAQFLSVLKTGTPVMVTGNATYQYPPNSEMGDGKYPYLSVTQTSIDVISGKKRDETVE</sequence>
<reference evidence="3 5" key="1">
    <citation type="journal article" date="2016" name="PLoS ONE">
        <title>Sequence Assembly of Yarrowia lipolytica Strain W29/CLIB89 Shows Transposable Element Diversity.</title>
        <authorList>
            <person name="Magnan C."/>
            <person name="Yu J."/>
            <person name="Chang I."/>
            <person name="Jahn E."/>
            <person name="Kanomata Y."/>
            <person name="Wu J."/>
            <person name="Zeller M."/>
            <person name="Oakes M."/>
            <person name="Baldi P."/>
            <person name="Sandmeyer S."/>
        </authorList>
    </citation>
    <scope>NUCLEOTIDE SEQUENCE [LARGE SCALE GENOMIC DNA]</scope>
    <source>
        <strain evidence="3">CLIB89</strain>
        <strain evidence="5">CLIB89(W29)</strain>
    </source>
</reference>
<evidence type="ECO:0000256" key="1">
    <source>
        <dbReference type="ARBA" id="ARBA00023125"/>
    </source>
</evidence>
<name>A0A1D8NKE1_YARLL</name>
<gene>
    <name evidence="4" type="ORF">B0I71DRAFT_128901</name>
    <name evidence="3" type="ORF">YALI1_E34028g</name>
</gene>
<evidence type="ECO:0000313" key="5">
    <source>
        <dbReference type="Proteomes" id="UP000182444"/>
    </source>
</evidence>